<dbReference type="PROSITE" id="PS50109">
    <property type="entry name" value="HIS_KIN"/>
    <property type="match status" value="1"/>
</dbReference>
<dbReference type="InterPro" id="IPR050482">
    <property type="entry name" value="Sensor_HK_TwoCompSys"/>
</dbReference>
<reference evidence="7 8" key="1">
    <citation type="submission" date="2015-10" db="EMBL/GenBank/DDBJ databases">
        <title>Draft genome sequence of Streptomyces sp. RV15, isolated from a marine sponge.</title>
        <authorList>
            <person name="Ruckert C."/>
            <person name="Abdelmohsen U.R."/>
            <person name="Winkler A."/>
            <person name="Hentschel U."/>
            <person name="Kalinowski J."/>
            <person name="Kampfer P."/>
            <person name="Glaeser S."/>
        </authorList>
    </citation>
    <scope>NUCLEOTIDE SEQUENCE [LARGE SCALE GENOMIC DNA]</scope>
    <source>
        <strain evidence="7 8">RV15</strain>
    </source>
</reference>
<dbReference type="GO" id="GO:0000160">
    <property type="term" value="P:phosphorelay signal transduction system"/>
    <property type="evidence" value="ECO:0007669"/>
    <property type="project" value="UniProtKB-KW"/>
</dbReference>
<evidence type="ECO:0000256" key="2">
    <source>
        <dbReference type="ARBA" id="ARBA00012438"/>
    </source>
</evidence>
<evidence type="ECO:0000313" key="8">
    <source>
        <dbReference type="Proteomes" id="UP000053260"/>
    </source>
</evidence>
<dbReference type="EMBL" id="LMXB01000051">
    <property type="protein sequence ID" value="KUO19527.1"/>
    <property type="molecule type" value="Genomic_DNA"/>
</dbReference>
<keyword evidence="4" id="KW-0418">Kinase</keyword>
<name>A0A101UZ01_9ACTN</name>
<evidence type="ECO:0000313" key="7">
    <source>
        <dbReference type="EMBL" id="KUO19527.1"/>
    </source>
</evidence>
<dbReference type="InterPro" id="IPR036890">
    <property type="entry name" value="HATPase_C_sf"/>
</dbReference>
<dbReference type="STRING" id="909626.AQJ91_19425"/>
<sequence length="108" mass="11082">MPTERAVALLRPAQGLPANAPEHARATHIQVTLVPGDTTAALEIRDDGVGFDPASPRVKDGCRGFGLAAAHDRLAALGGTLTVDSAQGRGTRVRATLPAADRVPVGAR</sequence>
<protein>
    <recommendedName>
        <fullName evidence="2">histidine kinase</fullName>
        <ecNumber evidence="2">2.7.13.3</ecNumber>
    </recommendedName>
</protein>
<feature type="domain" description="Histidine kinase" evidence="6">
    <location>
        <begin position="1"/>
        <end position="101"/>
    </location>
</feature>
<dbReference type="SUPFAM" id="SSF55874">
    <property type="entry name" value="ATPase domain of HSP90 chaperone/DNA topoisomerase II/histidine kinase"/>
    <property type="match status" value="1"/>
</dbReference>
<comment type="catalytic activity">
    <reaction evidence="1">
        <text>ATP + protein L-histidine = ADP + protein N-phospho-L-histidine.</text>
        <dbReference type="EC" id="2.7.13.3"/>
    </reaction>
</comment>
<keyword evidence="5" id="KW-0902">Two-component regulatory system</keyword>
<keyword evidence="3" id="KW-0808">Transferase</keyword>
<dbReference type="Pfam" id="PF02518">
    <property type="entry name" value="HATPase_c"/>
    <property type="match status" value="1"/>
</dbReference>
<dbReference type="CDD" id="cd16917">
    <property type="entry name" value="HATPase_UhpB-NarQ-NarX-like"/>
    <property type="match status" value="1"/>
</dbReference>
<proteinExistence type="predicted"/>
<dbReference type="InterPro" id="IPR004358">
    <property type="entry name" value="Sig_transdc_His_kin-like_C"/>
</dbReference>
<evidence type="ECO:0000256" key="5">
    <source>
        <dbReference type="ARBA" id="ARBA00023012"/>
    </source>
</evidence>
<evidence type="ECO:0000259" key="6">
    <source>
        <dbReference type="PROSITE" id="PS50109"/>
    </source>
</evidence>
<dbReference type="SMART" id="SM00387">
    <property type="entry name" value="HATPase_c"/>
    <property type="match status" value="1"/>
</dbReference>
<dbReference type="PRINTS" id="PR00344">
    <property type="entry name" value="BCTRLSENSOR"/>
</dbReference>
<organism evidence="7 8">
    <name type="scientific">Streptomyces dysideae</name>
    <dbReference type="NCBI Taxonomy" id="909626"/>
    <lineage>
        <taxon>Bacteria</taxon>
        <taxon>Bacillati</taxon>
        <taxon>Actinomycetota</taxon>
        <taxon>Actinomycetes</taxon>
        <taxon>Kitasatosporales</taxon>
        <taxon>Streptomycetaceae</taxon>
        <taxon>Streptomyces</taxon>
    </lineage>
</organism>
<dbReference type="InterPro" id="IPR005467">
    <property type="entry name" value="His_kinase_dom"/>
</dbReference>
<evidence type="ECO:0000256" key="4">
    <source>
        <dbReference type="ARBA" id="ARBA00022777"/>
    </source>
</evidence>
<accession>A0A101UZ01</accession>
<gene>
    <name evidence="7" type="ORF">AQJ91_19425</name>
</gene>
<dbReference type="GO" id="GO:0004673">
    <property type="term" value="F:protein histidine kinase activity"/>
    <property type="evidence" value="ECO:0007669"/>
    <property type="project" value="UniProtKB-EC"/>
</dbReference>
<evidence type="ECO:0000256" key="3">
    <source>
        <dbReference type="ARBA" id="ARBA00022679"/>
    </source>
</evidence>
<dbReference type="EC" id="2.7.13.3" evidence="2"/>
<evidence type="ECO:0000256" key="1">
    <source>
        <dbReference type="ARBA" id="ARBA00000085"/>
    </source>
</evidence>
<comment type="caution">
    <text evidence="7">The sequence shown here is derived from an EMBL/GenBank/DDBJ whole genome shotgun (WGS) entry which is preliminary data.</text>
</comment>
<dbReference type="RefSeq" id="WP_067022963.1">
    <property type="nucleotide sequence ID" value="NZ_KQ949085.1"/>
</dbReference>
<dbReference type="Gene3D" id="3.30.565.10">
    <property type="entry name" value="Histidine kinase-like ATPase, C-terminal domain"/>
    <property type="match status" value="1"/>
</dbReference>
<dbReference type="Proteomes" id="UP000053260">
    <property type="component" value="Unassembled WGS sequence"/>
</dbReference>
<dbReference type="PANTHER" id="PTHR24421">
    <property type="entry name" value="NITRATE/NITRITE SENSOR PROTEIN NARX-RELATED"/>
    <property type="match status" value="1"/>
</dbReference>
<dbReference type="InterPro" id="IPR003594">
    <property type="entry name" value="HATPase_dom"/>
</dbReference>
<dbReference type="AlphaFoldDB" id="A0A101UZ01"/>
<keyword evidence="8" id="KW-1185">Reference proteome</keyword>